<feature type="transmembrane region" description="Helical" evidence="10">
    <location>
        <begin position="112"/>
        <end position="137"/>
    </location>
</feature>
<evidence type="ECO:0000256" key="11">
    <source>
        <dbReference type="SAM" id="MobiDB-lite"/>
    </source>
</evidence>
<protein>
    <recommendedName>
        <fullName evidence="10">Potassium transport protein</fullName>
    </recommendedName>
</protein>
<feature type="compositionally biased region" description="Acidic residues" evidence="11">
    <location>
        <begin position="397"/>
        <end position="429"/>
    </location>
</feature>
<dbReference type="GO" id="GO:1990573">
    <property type="term" value="P:potassium ion import across plasma membrane"/>
    <property type="evidence" value="ECO:0007669"/>
    <property type="project" value="TreeGrafter"/>
</dbReference>
<dbReference type="InterPro" id="IPR003445">
    <property type="entry name" value="Cat_transpt"/>
</dbReference>
<evidence type="ECO:0000256" key="5">
    <source>
        <dbReference type="ARBA" id="ARBA00022692"/>
    </source>
</evidence>
<comment type="subcellular location">
    <subcellularLocation>
        <location evidence="1">Membrane</location>
        <topology evidence="1">Multi-pass membrane protein</topology>
    </subcellularLocation>
</comment>
<keyword evidence="9 10" id="KW-0472">Membrane</keyword>
<keyword evidence="7 10" id="KW-1133">Transmembrane helix</keyword>
<dbReference type="InterPro" id="IPR051143">
    <property type="entry name" value="TrkH_K-transport"/>
</dbReference>
<feature type="region of interest" description="Disordered" evidence="11">
    <location>
        <begin position="195"/>
        <end position="268"/>
    </location>
</feature>
<dbReference type="PANTHER" id="PTHR31064">
    <property type="entry name" value="POTASSIUM TRANSPORT PROTEIN DDB_G0292412-RELATED"/>
    <property type="match status" value="1"/>
</dbReference>
<keyword evidence="8 10" id="KW-0406">Ion transport</keyword>
<gene>
    <name evidence="12" type="primary">trk1</name>
</gene>
<dbReference type="PANTHER" id="PTHR31064:SF30">
    <property type="entry name" value="HIGH-AFFINITY POTASSIUM TRANSPORT PROTEIN-RELATED"/>
    <property type="match status" value="1"/>
</dbReference>
<dbReference type="GO" id="GO:0005886">
    <property type="term" value="C:plasma membrane"/>
    <property type="evidence" value="ECO:0007669"/>
    <property type="project" value="InterPro"/>
</dbReference>
<evidence type="ECO:0000256" key="4">
    <source>
        <dbReference type="ARBA" id="ARBA00022538"/>
    </source>
</evidence>
<evidence type="ECO:0000313" key="12">
    <source>
        <dbReference type="EMBL" id="CAB91046.1"/>
    </source>
</evidence>
<dbReference type="GO" id="GO:0030007">
    <property type="term" value="P:intracellular potassium ion homeostasis"/>
    <property type="evidence" value="ECO:0007669"/>
    <property type="project" value="UniProtKB-UniRule"/>
</dbReference>
<sequence length="1018" mass="116642">MNKKMFKLNKLWLKYKRRLNNDIELENELGLRIRNGIHMVASTIGPYAKIILPNFRAVHYFYIIFMSFLGSILVYPVKNMRYVDALFLTGGASTQAGLNTTDINTLYLYQQIIVYIITTLTTPIFIHGSLLFARLYWFERHFDNIKERSKLNFKMRRSATLAGRRQSFDATRINTVNNQGLGFNQTNQTPSLKNEELTVHNTSPQSSSTIPKLVEKDHNNNSDIDHISEPSDSENEQGVPQDARMVKVSSDKEGPKFGNLPHPSNIRSKEIEPSDMYRSIAMLRDNFKSNSPKNNDDDDVLIIKSPNEIESDCQKPIFTKRSQIHFNVNKQPIKKWKQRKRKLTRGNQQWSKLKKSFSNTTTNSKKRVESLSQSTSDEEDDASIDSENAIDPLSADVNDDLNDEDDNDADDEEAMLDDEDGDEVNDNEDEGYLQDDYVLERAQSNLVIPSTDATGGEKFSKRSNTLDVTPGRKNSFIKSPTFEKMIKKKKRKSKRSTNRLFKIRTPSLYMQKSTASSGNSMNNDDEEGYNGDNDGHSLNKSNEVPTICSWVPTVGRNSTFVHLNEEQKEELGGVEYRAIKLLIKILIFYYVGFHILAFIFLLPWILKMPNYSNIVREQGVSPTWWAFFTAQSSFNDLGLTLTADSMQSFNRSIYVMVVMSFFIVIGNTGFPVFLRFIIWILFKFARPSSLFKESLGFLLDHPRRCFTLLFPSIPTWWLFSILVVMNVVDLVLFIILDLNNTYLEEIPVGYRIMDGLFQAFSTRTAGFTVVDLSQLHPAIQVSYMLMMYISVLPLAISIRRTNVYEEQSLGVYLKEDNNEHEDVEKTPKTFVGAHLRNQLSFDLWFIFLGLFIICIAEGSKLNKNHFRFSVFSILFEIISAYGTVGLSLGFPNVNASFSYELTTLSKLVIIAMMIRGRHRGLPYSLDRTIMLPDDDVERRDEVQEHHAIRRSTTMDTSGGTVNNSNDHNALRRAISRRASNFGFDTNIFRGRSSANNKVKTHFPNYKVIPENHEMNNLG</sequence>
<evidence type="ECO:0000256" key="1">
    <source>
        <dbReference type="ARBA" id="ARBA00004141"/>
    </source>
</evidence>
<organism evidence="12">
    <name type="scientific">Schwanniomyces occidentalis</name>
    <name type="common">Yeast</name>
    <name type="synonym">Debaryomyces occidentalis</name>
    <dbReference type="NCBI Taxonomy" id="27300"/>
    <lineage>
        <taxon>Eukaryota</taxon>
        <taxon>Fungi</taxon>
        <taxon>Dikarya</taxon>
        <taxon>Ascomycota</taxon>
        <taxon>Saccharomycotina</taxon>
        <taxon>Pichiomycetes</taxon>
        <taxon>Debaryomycetaceae</taxon>
        <taxon>Schwanniomyces</taxon>
    </lineage>
</organism>
<keyword evidence="6 10" id="KW-0630">Potassium</keyword>
<feature type="transmembrane region" description="Helical" evidence="10">
    <location>
        <begin position="653"/>
        <end position="682"/>
    </location>
</feature>
<feature type="transmembrane region" description="Helical" evidence="10">
    <location>
        <begin position="781"/>
        <end position="798"/>
    </location>
</feature>
<evidence type="ECO:0000256" key="8">
    <source>
        <dbReference type="ARBA" id="ARBA00023065"/>
    </source>
</evidence>
<evidence type="ECO:0000256" key="6">
    <source>
        <dbReference type="ARBA" id="ARBA00022958"/>
    </source>
</evidence>
<dbReference type="InterPro" id="IPR004773">
    <property type="entry name" value="K/Na_transp_Trk1/HKT1"/>
</dbReference>
<proteinExistence type="inferred from homology"/>
<feature type="compositionally biased region" description="Polar residues" evidence="11">
    <location>
        <begin position="511"/>
        <end position="521"/>
    </location>
</feature>
<evidence type="ECO:0000256" key="9">
    <source>
        <dbReference type="ARBA" id="ARBA00023136"/>
    </source>
</evidence>
<feature type="transmembrane region" description="Helical" evidence="10">
    <location>
        <begin position="868"/>
        <end position="890"/>
    </location>
</feature>
<evidence type="ECO:0000256" key="10">
    <source>
        <dbReference type="PIRNR" id="PIRNR002450"/>
    </source>
</evidence>
<accession>Q9P851</accession>
<feature type="region of interest" description="Disordered" evidence="11">
    <location>
        <begin position="511"/>
        <end position="535"/>
    </location>
</feature>
<evidence type="ECO:0000256" key="2">
    <source>
        <dbReference type="ARBA" id="ARBA00009137"/>
    </source>
</evidence>
<dbReference type="InterPro" id="IPR015958">
    <property type="entry name" value="Trk1_fungi"/>
</dbReference>
<keyword evidence="3 10" id="KW-0813">Transport</keyword>
<feature type="transmembrane region" description="Helical" evidence="10">
    <location>
        <begin position="57"/>
        <end position="77"/>
    </location>
</feature>
<dbReference type="NCBIfam" id="TIGR00934">
    <property type="entry name" value="2a38euk"/>
    <property type="match status" value="1"/>
</dbReference>
<dbReference type="AlphaFoldDB" id="Q9P851"/>
<comment type="similarity">
    <text evidence="2 10">Belongs to the TrkH potassium transport family.</text>
</comment>
<dbReference type="PIRSF" id="PIRSF002450">
    <property type="entry name" value="K+_transpter_TRK"/>
    <property type="match status" value="1"/>
</dbReference>
<dbReference type="GO" id="GO:0140107">
    <property type="term" value="F:high-affinity potassium ion transmembrane transporter activity"/>
    <property type="evidence" value="ECO:0007669"/>
    <property type="project" value="TreeGrafter"/>
</dbReference>
<keyword evidence="5 10" id="KW-0812">Transmembrane</keyword>
<name>Q9P851_SCHOC</name>
<feature type="transmembrane region" description="Helical" evidence="10">
    <location>
        <begin position="581"/>
        <end position="604"/>
    </location>
</feature>
<evidence type="ECO:0000256" key="3">
    <source>
        <dbReference type="ARBA" id="ARBA00022448"/>
    </source>
</evidence>
<dbReference type="EMBL" id="AJ290453">
    <property type="protein sequence ID" value="CAB91046.1"/>
    <property type="molecule type" value="Genomic_DNA"/>
</dbReference>
<feature type="compositionally biased region" description="Polar residues" evidence="11">
    <location>
        <begin position="345"/>
        <end position="363"/>
    </location>
</feature>
<reference evidence="12" key="1">
    <citation type="journal article" date="2000" name="Mol. Microbiol.">
        <title>Individual functions of the HAK and TRK potassium transporters of Schwanniomyces occidentalis.</title>
        <authorList>
            <person name="Banuelos M.A."/>
            <person name="Madrid R."/>
            <person name="Rodriguez-Navarro A."/>
        </authorList>
    </citation>
    <scope>NUCLEOTIDE SEQUENCE</scope>
</reference>
<feature type="compositionally biased region" description="Polar residues" evidence="11">
    <location>
        <begin position="199"/>
        <end position="210"/>
    </location>
</feature>
<keyword evidence="4 10" id="KW-0633">Potassium transport</keyword>
<feature type="region of interest" description="Disordered" evidence="11">
    <location>
        <begin position="329"/>
        <end position="429"/>
    </location>
</feature>
<feature type="compositionally biased region" description="Basic residues" evidence="11">
    <location>
        <begin position="332"/>
        <end position="344"/>
    </location>
</feature>
<dbReference type="Pfam" id="PF02386">
    <property type="entry name" value="TrkH"/>
    <property type="match status" value="1"/>
</dbReference>
<feature type="transmembrane region" description="Helical" evidence="10">
    <location>
        <begin position="716"/>
        <end position="736"/>
    </location>
</feature>
<feature type="transmembrane region" description="Helical" evidence="10">
    <location>
        <begin position="839"/>
        <end position="856"/>
    </location>
</feature>
<feature type="region of interest" description="Disordered" evidence="11">
    <location>
        <begin position="448"/>
        <end position="474"/>
    </location>
</feature>
<evidence type="ECO:0000256" key="7">
    <source>
        <dbReference type="ARBA" id="ARBA00022989"/>
    </source>
</evidence>
<feature type="compositionally biased region" description="Basic and acidic residues" evidence="11">
    <location>
        <begin position="213"/>
        <end position="229"/>
    </location>
</feature>